<feature type="region of interest" description="Disordered" evidence="1">
    <location>
        <begin position="187"/>
        <end position="264"/>
    </location>
</feature>
<keyword evidence="2" id="KW-0812">Transmembrane</keyword>
<organism evidence="3 4">
    <name type="scientific">Pleionea mediterranea</name>
    <dbReference type="NCBI Taxonomy" id="523701"/>
    <lineage>
        <taxon>Bacteria</taxon>
        <taxon>Pseudomonadati</taxon>
        <taxon>Pseudomonadota</taxon>
        <taxon>Gammaproteobacteria</taxon>
        <taxon>Oceanospirillales</taxon>
        <taxon>Pleioneaceae</taxon>
        <taxon>Pleionea</taxon>
    </lineage>
</organism>
<dbReference type="InterPro" id="IPR022134">
    <property type="entry name" value="DUF3667"/>
</dbReference>
<dbReference type="EMBL" id="QGGU01000005">
    <property type="protein sequence ID" value="PWK51972.1"/>
    <property type="molecule type" value="Genomic_DNA"/>
</dbReference>
<keyword evidence="2" id="KW-1133">Transmembrane helix</keyword>
<evidence type="ECO:0000256" key="2">
    <source>
        <dbReference type="SAM" id="Phobius"/>
    </source>
</evidence>
<evidence type="ECO:0000313" key="3">
    <source>
        <dbReference type="EMBL" id="PWK51972.1"/>
    </source>
</evidence>
<feature type="transmembrane region" description="Helical" evidence="2">
    <location>
        <begin position="377"/>
        <end position="404"/>
    </location>
</feature>
<feature type="transmembrane region" description="Helical" evidence="2">
    <location>
        <begin position="314"/>
        <end position="333"/>
    </location>
</feature>
<feature type="compositionally biased region" description="Basic and acidic residues" evidence="1">
    <location>
        <begin position="203"/>
        <end position="242"/>
    </location>
</feature>
<dbReference type="Pfam" id="PF12412">
    <property type="entry name" value="DUF3667"/>
    <property type="match status" value="1"/>
</dbReference>
<evidence type="ECO:0000313" key="4">
    <source>
        <dbReference type="Proteomes" id="UP000245790"/>
    </source>
</evidence>
<comment type="caution">
    <text evidence="3">The sequence shown here is derived from an EMBL/GenBank/DDBJ whole genome shotgun (WGS) entry which is preliminary data.</text>
</comment>
<name>A0A316FUJ6_9GAMM</name>
<keyword evidence="2" id="KW-0472">Membrane</keyword>
<proteinExistence type="predicted"/>
<feature type="transmembrane region" description="Helical" evidence="2">
    <location>
        <begin position="425"/>
        <end position="446"/>
    </location>
</feature>
<gene>
    <name evidence="3" type="ORF">C8D97_105289</name>
</gene>
<protein>
    <submittedName>
        <fullName evidence="3">Uncharacterized protein DUF3667</fullName>
    </submittedName>
</protein>
<accession>A0A316FUJ6</accession>
<dbReference type="OrthoDB" id="9111327at2"/>
<evidence type="ECO:0000256" key="1">
    <source>
        <dbReference type="SAM" id="MobiDB-lite"/>
    </source>
</evidence>
<dbReference type="RefSeq" id="WP_109763348.1">
    <property type="nucleotide sequence ID" value="NZ_QGGU01000005.1"/>
</dbReference>
<keyword evidence="4" id="KW-1185">Reference proteome</keyword>
<feature type="compositionally biased region" description="Polar residues" evidence="1">
    <location>
        <begin position="192"/>
        <end position="202"/>
    </location>
</feature>
<sequence length="447" mass="50660">MTKSLPAHNAINADTVPEADFPSRNADLEACKNCQTHLTGPFCHQCGQPNKSIIRFFGSMIKELLEDIISLDSRAARTLFALLFRPGFLTREYVSGRRFSYVPPLRLYLITSIFCIFVIWVQNKTSDDSIFGQINSEQVSSELSKAQFDGDNASTGFGKLSEQERQKALQELQQANQVLQLAGKSPIAIPRSLQSPDTQIDNPDNKTGETTDTRTEDIHTKQQPEINKPDLPDEPAPLDKTENNSAADPKPLPSETNAEQNKDNKGFVYKEGDLQVDLPWLSKEDNQQLELKLEDNIKNIIDDPNDFFGDLLEVIPKSMLLLVPIFAILMKLSYPFARRYYIEHLIHAFHGHAFLFLCVLLLMGLDRTGQWLSASDNGFVSFIASIIQLVETLLFIWIPVYFLLSIKSVYRQNWFLSVFKWMLTGILYLLLFSFAAITILILSVLFN</sequence>
<dbReference type="Proteomes" id="UP000245790">
    <property type="component" value="Unassembled WGS sequence"/>
</dbReference>
<feature type="transmembrane region" description="Helical" evidence="2">
    <location>
        <begin position="345"/>
        <end position="365"/>
    </location>
</feature>
<dbReference type="AlphaFoldDB" id="A0A316FUJ6"/>
<reference evidence="3 4" key="1">
    <citation type="submission" date="2018-05" db="EMBL/GenBank/DDBJ databases">
        <title>Genomic Encyclopedia of Type Strains, Phase IV (KMG-IV): sequencing the most valuable type-strain genomes for metagenomic binning, comparative biology and taxonomic classification.</title>
        <authorList>
            <person name="Goeker M."/>
        </authorList>
    </citation>
    <scope>NUCLEOTIDE SEQUENCE [LARGE SCALE GENOMIC DNA]</scope>
    <source>
        <strain evidence="3 4">DSM 25350</strain>
    </source>
</reference>
<feature type="transmembrane region" description="Helical" evidence="2">
    <location>
        <begin position="105"/>
        <end position="121"/>
    </location>
</feature>